<dbReference type="AlphaFoldDB" id="G1Q7Z9"/>
<dbReference type="Ensembl" id="ENSMLUT00000028570.1">
    <property type="protein sequence ID" value="ENSMLUP00000019832.1"/>
    <property type="gene ID" value="ENSMLUG00000024257.1"/>
</dbReference>
<sequence>TDWIVREQRLVLVGEKNGAVSASSFGLSSQKMEQNPQSLSIQESEKAVLTCSYANYSPVFIQWYRQDPGRGPIFLLLIRENERTKLVGRLRATFDTTIKQSSFYITASQPADSATYLCAASTQQGPAAHFLHPNPANHHSQQSCWLC</sequence>
<dbReference type="Pfam" id="PF07686">
    <property type="entry name" value="V-set"/>
    <property type="match status" value="1"/>
</dbReference>
<evidence type="ECO:0000259" key="9">
    <source>
        <dbReference type="PROSITE" id="PS50835"/>
    </source>
</evidence>
<dbReference type="FunCoup" id="G1Q7Z9">
    <property type="interactions" value="18"/>
</dbReference>
<dbReference type="GO" id="GO:0042101">
    <property type="term" value="C:T cell receptor complex"/>
    <property type="evidence" value="ECO:0007669"/>
    <property type="project" value="UniProtKB-KW"/>
</dbReference>
<dbReference type="EMBL" id="AAPE02067901">
    <property type="status" value="NOT_ANNOTATED_CDS"/>
    <property type="molecule type" value="Genomic_DNA"/>
</dbReference>
<keyword evidence="2" id="KW-1003">Cell membrane</keyword>
<dbReference type="InterPro" id="IPR013783">
    <property type="entry name" value="Ig-like_fold"/>
</dbReference>
<keyword evidence="8" id="KW-1064">Adaptive immunity</keyword>
<keyword evidence="6" id="KW-0325">Glycoprotein</keyword>
<keyword evidence="8" id="KW-0391">Immunity</keyword>
<dbReference type="SMART" id="SM00406">
    <property type="entry name" value="IGv"/>
    <property type="match status" value="1"/>
</dbReference>
<keyword evidence="8" id="KW-1279">T cell receptor</keyword>
<reference evidence="10" key="2">
    <citation type="submission" date="2025-08" db="UniProtKB">
        <authorList>
            <consortium name="Ensembl"/>
        </authorList>
    </citation>
    <scope>IDENTIFICATION</scope>
</reference>
<dbReference type="InParanoid" id="G1Q7Z9"/>
<dbReference type="InterPro" id="IPR013106">
    <property type="entry name" value="Ig_V-set"/>
</dbReference>
<dbReference type="STRING" id="59463.ENSMLUP00000019832"/>
<dbReference type="SUPFAM" id="SSF48726">
    <property type="entry name" value="Immunoglobulin"/>
    <property type="match status" value="1"/>
</dbReference>
<dbReference type="InterPro" id="IPR007110">
    <property type="entry name" value="Ig-like_dom"/>
</dbReference>
<dbReference type="InterPro" id="IPR003599">
    <property type="entry name" value="Ig_sub"/>
</dbReference>
<evidence type="ECO:0000256" key="1">
    <source>
        <dbReference type="ARBA" id="ARBA00004236"/>
    </source>
</evidence>
<proteinExistence type="predicted"/>
<evidence type="ECO:0000256" key="6">
    <source>
        <dbReference type="ARBA" id="ARBA00023180"/>
    </source>
</evidence>
<evidence type="ECO:0000256" key="4">
    <source>
        <dbReference type="ARBA" id="ARBA00023136"/>
    </source>
</evidence>
<feature type="domain" description="Ig-like" evidence="9">
    <location>
        <begin position="30"/>
        <end position="128"/>
    </location>
</feature>
<evidence type="ECO:0000313" key="10">
    <source>
        <dbReference type="Ensembl" id="ENSMLUP00000019832.1"/>
    </source>
</evidence>
<dbReference type="SMART" id="SM00409">
    <property type="entry name" value="IG"/>
    <property type="match status" value="1"/>
</dbReference>
<evidence type="ECO:0000256" key="7">
    <source>
        <dbReference type="ARBA" id="ARBA00038651"/>
    </source>
</evidence>
<evidence type="ECO:0000313" key="11">
    <source>
        <dbReference type="Proteomes" id="UP000001074"/>
    </source>
</evidence>
<dbReference type="GeneTree" id="ENSGT00940000163398"/>
<dbReference type="EMBL" id="AAPE02067902">
    <property type="status" value="NOT_ANNOTATED_CDS"/>
    <property type="molecule type" value="Genomic_DNA"/>
</dbReference>
<dbReference type="Proteomes" id="UP000001074">
    <property type="component" value="Unassembled WGS sequence"/>
</dbReference>
<comment type="subunit">
    <text evidence="7">Alpha-beta TR is a heterodimer composed of an alpha and beta chain; disulfide-linked. The alpha-beta TR is associated with the transmembrane signaling CD3 coreceptor proteins to form the TR-CD3 (TcR or TCR). The assembly of alpha-beta TR heterodimers with CD3 occurs in the endoplasmic reticulum where a single alpha-beta TR heterodimer associates with one CD3D-CD3E heterodimer, one CD3G-CD3E heterodimer and one CD247 homodimer forming a stable octameric structure. CD3D-CD3E and CD3G-CD3E heterodimers preferentially associate with TR alpha and TR beta chains, respectively. The association of the CD247 homodimer is the last step of TcR assembly in the endoplasmic reticulum and is required for transport to the cell surface.</text>
</comment>
<accession>G1Q7Z9</accession>
<keyword evidence="4" id="KW-0472">Membrane</keyword>
<evidence type="ECO:0000256" key="5">
    <source>
        <dbReference type="ARBA" id="ARBA00023157"/>
    </source>
</evidence>
<evidence type="ECO:0000256" key="8">
    <source>
        <dbReference type="ARBA" id="ARBA00043266"/>
    </source>
</evidence>
<dbReference type="PANTHER" id="PTHR19339">
    <property type="entry name" value="T CELL RECEPTOR ALPHA VARIABLE 39"/>
    <property type="match status" value="1"/>
</dbReference>
<evidence type="ECO:0000256" key="2">
    <source>
        <dbReference type="ARBA" id="ARBA00022475"/>
    </source>
</evidence>
<comment type="subcellular location">
    <subcellularLocation>
        <location evidence="1">Cell membrane</location>
    </subcellularLocation>
</comment>
<dbReference type="HOGENOM" id="CLU_077975_8_3_1"/>
<dbReference type="PANTHER" id="PTHR19339:SF10">
    <property type="entry name" value="IG-LIKE DOMAIN-CONTAINING PROTEIN-RELATED"/>
    <property type="match status" value="1"/>
</dbReference>
<name>G1Q7Z9_MYOLU</name>
<dbReference type="OMA" id="ICSWHIQ"/>
<keyword evidence="3" id="KW-0732">Signal</keyword>
<dbReference type="InterPro" id="IPR051896">
    <property type="entry name" value="TCR_alpha_variable"/>
</dbReference>
<organism evidence="10 11">
    <name type="scientific">Myotis lucifugus</name>
    <name type="common">Little brown bat</name>
    <dbReference type="NCBI Taxonomy" id="59463"/>
    <lineage>
        <taxon>Eukaryota</taxon>
        <taxon>Metazoa</taxon>
        <taxon>Chordata</taxon>
        <taxon>Craniata</taxon>
        <taxon>Vertebrata</taxon>
        <taxon>Euteleostomi</taxon>
        <taxon>Mammalia</taxon>
        <taxon>Eutheria</taxon>
        <taxon>Laurasiatheria</taxon>
        <taxon>Chiroptera</taxon>
        <taxon>Yangochiroptera</taxon>
        <taxon>Vespertilionidae</taxon>
        <taxon>Myotis</taxon>
    </lineage>
</organism>
<dbReference type="InterPro" id="IPR036179">
    <property type="entry name" value="Ig-like_dom_sf"/>
</dbReference>
<protein>
    <recommendedName>
        <fullName evidence="9">Ig-like domain-containing protein</fullName>
    </recommendedName>
</protein>
<reference evidence="10 11" key="1">
    <citation type="journal article" date="2011" name="Nature">
        <title>A high-resolution map of human evolutionary constraint using 29 mammals.</title>
        <authorList>
            <person name="Lindblad-Toh K."/>
            <person name="Garber M."/>
            <person name="Zuk O."/>
            <person name="Lin M.F."/>
            <person name="Parker B.J."/>
            <person name="Washietl S."/>
            <person name="Kheradpour P."/>
            <person name="Ernst J."/>
            <person name="Jordan G."/>
            <person name="Mauceli E."/>
            <person name="Ward L.D."/>
            <person name="Lowe C.B."/>
            <person name="Holloway A.K."/>
            <person name="Clamp M."/>
            <person name="Gnerre S."/>
            <person name="Alfoldi J."/>
            <person name="Beal K."/>
            <person name="Chang J."/>
            <person name="Clawson H."/>
            <person name="Cuff J."/>
            <person name="Di Palma F."/>
            <person name="Fitzgerald S."/>
            <person name="Flicek P."/>
            <person name="Guttman M."/>
            <person name="Hubisz M.J."/>
            <person name="Jaffe D.B."/>
            <person name="Jungreis I."/>
            <person name="Kent W.J."/>
            <person name="Kostka D."/>
            <person name="Lara M."/>
            <person name="Martins A.L."/>
            <person name="Massingham T."/>
            <person name="Moltke I."/>
            <person name="Raney B.J."/>
            <person name="Rasmussen M.D."/>
            <person name="Robinson J."/>
            <person name="Stark A."/>
            <person name="Vilella A.J."/>
            <person name="Wen J."/>
            <person name="Xie X."/>
            <person name="Zody M.C."/>
            <person name="Baldwin J."/>
            <person name="Bloom T."/>
            <person name="Chin C.W."/>
            <person name="Heiman D."/>
            <person name="Nicol R."/>
            <person name="Nusbaum C."/>
            <person name="Young S."/>
            <person name="Wilkinson J."/>
            <person name="Worley K.C."/>
            <person name="Kovar C.L."/>
            <person name="Muzny D.M."/>
            <person name="Gibbs R.A."/>
            <person name="Cree A."/>
            <person name="Dihn H.H."/>
            <person name="Fowler G."/>
            <person name="Jhangiani S."/>
            <person name="Joshi V."/>
            <person name="Lee S."/>
            <person name="Lewis L.R."/>
            <person name="Nazareth L.V."/>
            <person name="Okwuonu G."/>
            <person name="Santibanez J."/>
            <person name="Warren W.C."/>
            <person name="Mardis E.R."/>
            <person name="Weinstock G.M."/>
            <person name="Wilson R.K."/>
            <person name="Delehaunty K."/>
            <person name="Dooling D."/>
            <person name="Fronik C."/>
            <person name="Fulton L."/>
            <person name="Fulton B."/>
            <person name="Graves T."/>
            <person name="Minx P."/>
            <person name="Sodergren E."/>
            <person name="Birney E."/>
            <person name="Margulies E.H."/>
            <person name="Herrero J."/>
            <person name="Green E.D."/>
            <person name="Haussler D."/>
            <person name="Siepel A."/>
            <person name="Goldman N."/>
            <person name="Pollard K.S."/>
            <person name="Pedersen J.S."/>
            <person name="Lander E.S."/>
            <person name="Kellis M."/>
        </authorList>
    </citation>
    <scope>NUCLEOTIDE SEQUENCE [LARGE SCALE GENOMIC DNA]</scope>
</reference>
<keyword evidence="5" id="KW-1015">Disulfide bond</keyword>
<reference evidence="10" key="3">
    <citation type="submission" date="2025-09" db="UniProtKB">
        <authorList>
            <consortium name="Ensembl"/>
        </authorList>
    </citation>
    <scope>IDENTIFICATION</scope>
</reference>
<dbReference type="PROSITE" id="PS50835">
    <property type="entry name" value="IG_LIKE"/>
    <property type="match status" value="1"/>
</dbReference>
<dbReference type="Gene3D" id="2.60.40.10">
    <property type="entry name" value="Immunoglobulins"/>
    <property type="match status" value="1"/>
</dbReference>
<evidence type="ECO:0000256" key="3">
    <source>
        <dbReference type="ARBA" id="ARBA00022729"/>
    </source>
</evidence>
<keyword evidence="11" id="KW-1185">Reference proteome</keyword>
<dbReference type="eggNOG" id="ENOG502SVXB">
    <property type="taxonomic scope" value="Eukaryota"/>
</dbReference>